<keyword evidence="2" id="KW-0645">Protease</keyword>
<dbReference type="InterPro" id="IPR000994">
    <property type="entry name" value="Pept_M24"/>
</dbReference>
<feature type="domain" description="Peptidase M24" evidence="1">
    <location>
        <begin position="169"/>
        <end position="362"/>
    </location>
</feature>
<protein>
    <submittedName>
        <fullName evidence="2">Methionine aminopeptidase</fullName>
        <ecNumber evidence="2">3.4.11.18</ecNumber>
    </submittedName>
</protein>
<keyword evidence="2" id="KW-0378">Hydrolase</keyword>
<dbReference type="InterPro" id="IPR001714">
    <property type="entry name" value="Pept_M24_MAP"/>
</dbReference>
<sequence length="376" mass="41099">MSIAGDVYRRRRDTLAAAMRKQGIAAVRFEDFENMRSPSLRYLCGHPGDAFLVIDSSGASILVAWDRTMADKMAFVDKVFSYTDSGRRSETALRRVLEELGIPRGGRIELPSATSYPRYVDHVAALDEWDLVCRSGGMDEILLSMRSIKDPGELEIYERLSSLTNTLIGEIEEGVRRGSLATETDVALFIEREARRAGAEGTGFDTIAAGPERSFGIHAFPSYGAGAFGTRGFSILDFGVVLEGYTSDVTMSFVRGPLEPRQERMLELVREAYEKAVAACAPGIPARQPALLADSIFAQAGYSMPHSLGHGIGLEAHEAPGINLREENDALLEPGTIITIEPGLYHPELGGIRWENDVLITETGARVLTESKIVEL</sequence>
<dbReference type="SUPFAM" id="SSF55920">
    <property type="entry name" value="Creatinase/aminopeptidase"/>
    <property type="match status" value="1"/>
</dbReference>
<gene>
    <name evidence="2" type="primary">map_12</name>
    <name evidence="2" type="ORF">SDC9_16173</name>
</gene>
<dbReference type="GO" id="GO:0004239">
    <property type="term" value="F:initiator methionyl aminopeptidase activity"/>
    <property type="evidence" value="ECO:0007669"/>
    <property type="project" value="UniProtKB-EC"/>
</dbReference>
<organism evidence="2">
    <name type="scientific">bioreactor metagenome</name>
    <dbReference type="NCBI Taxonomy" id="1076179"/>
    <lineage>
        <taxon>unclassified sequences</taxon>
        <taxon>metagenomes</taxon>
        <taxon>ecological metagenomes</taxon>
    </lineage>
</organism>
<accession>A0A644TVB1</accession>
<dbReference type="InterPro" id="IPR029149">
    <property type="entry name" value="Creatin/AminoP/Spt16_N"/>
</dbReference>
<dbReference type="SUPFAM" id="SSF53092">
    <property type="entry name" value="Creatinase/prolidase N-terminal domain"/>
    <property type="match status" value="1"/>
</dbReference>
<reference evidence="2" key="1">
    <citation type="submission" date="2019-08" db="EMBL/GenBank/DDBJ databases">
        <authorList>
            <person name="Kucharzyk K."/>
            <person name="Murdoch R.W."/>
            <person name="Higgins S."/>
            <person name="Loffler F."/>
        </authorList>
    </citation>
    <scope>NUCLEOTIDE SEQUENCE</scope>
</reference>
<comment type="caution">
    <text evidence="2">The sequence shown here is derived from an EMBL/GenBank/DDBJ whole genome shotgun (WGS) entry which is preliminary data.</text>
</comment>
<dbReference type="Gene3D" id="3.40.350.10">
    <property type="entry name" value="Creatinase/prolidase N-terminal domain"/>
    <property type="match status" value="1"/>
</dbReference>
<dbReference type="EC" id="3.4.11.18" evidence="2"/>
<dbReference type="InterPro" id="IPR036005">
    <property type="entry name" value="Creatinase/aminopeptidase-like"/>
</dbReference>
<keyword evidence="2" id="KW-0031">Aminopeptidase</keyword>
<dbReference type="InterPro" id="IPR050659">
    <property type="entry name" value="Peptidase_M24B"/>
</dbReference>
<dbReference type="PANTHER" id="PTHR46112:SF3">
    <property type="entry name" value="AMINOPEPTIDASE YPDF"/>
    <property type="match status" value="1"/>
</dbReference>
<dbReference type="AlphaFoldDB" id="A0A644TVB1"/>
<dbReference type="PRINTS" id="PR00599">
    <property type="entry name" value="MAPEPTIDASE"/>
</dbReference>
<evidence type="ECO:0000313" key="2">
    <source>
        <dbReference type="EMBL" id="MPL70417.1"/>
    </source>
</evidence>
<evidence type="ECO:0000259" key="1">
    <source>
        <dbReference type="Pfam" id="PF00557"/>
    </source>
</evidence>
<dbReference type="EMBL" id="VSSQ01000053">
    <property type="protein sequence ID" value="MPL70417.1"/>
    <property type="molecule type" value="Genomic_DNA"/>
</dbReference>
<dbReference type="Gene3D" id="3.90.230.10">
    <property type="entry name" value="Creatinase/methionine aminopeptidase superfamily"/>
    <property type="match status" value="1"/>
</dbReference>
<name>A0A644TVB1_9ZZZZ</name>
<dbReference type="PANTHER" id="PTHR46112">
    <property type="entry name" value="AMINOPEPTIDASE"/>
    <property type="match status" value="1"/>
</dbReference>
<proteinExistence type="predicted"/>
<dbReference type="Pfam" id="PF00557">
    <property type="entry name" value="Peptidase_M24"/>
    <property type="match status" value="1"/>
</dbReference>